<evidence type="ECO:0000259" key="4">
    <source>
        <dbReference type="Pfam" id="PF03486"/>
    </source>
</evidence>
<dbReference type="SUPFAM" id="SSF51905">
    <property type="entry name" value="FAD/NAD(P)-binding domain"/>
    <property type="match status" value="1"/>
</dbReference>
<dbReference type="PRINTS" id="PR00368">
    <property type="entry name" value="FADPNR"/>
</dbReference>
<dbReference type="InterPro" id="IPR036188">
    <property type="entry name" value="FAD/NAD-bd_sf"/>
</dbReference>
<protein>
    <submittedName>
        <fullName evidence="6">NAD(FAD)-utilizing dehydrogenases</fullName>
    </submittedName>
</protein>
<sequence>MKKYDVIIIGAGASGLMCAIYALKRNLSVLILEKSEKIAKKILISGGGRCNFTNLNINSEAYISSNPHFHKSALSQYTQWDFMDLMQQHNLTWHEKKLGQLFCNEKAPAIVKMLFRECENADIKINCEVLDIQLGFSIKTNQGEFKSKSLVIATGGASIPKMGATDFAIKIAQKFALKTKNFQAGLVPFVFKNHCFKDLSGTSFEVIVSCNNVSFRENMLITHRGLSGPAILQISSYWQKNQEIIINLLPDINAQTWLLEQQNINPKKLLKSILTQFFSKKMSSKLVDVLSDFEEKTLNEIKIKDLKIFARKLNNFSIIPDTIEGMRTAEVCLGGVDTSELSSKTMETHKIKNLFFVGEAVDVTGHLGGYNFQWAWSSGFVAGNNILK</sequence>
<dbReference type="Gene3D" id="1.10.8.260">
    <property type="entry name" value="HI0933 insert domain-like"/>
    <property type="match status" value="1"/>
</dbReference>
<name>A0A1W1BWY4_9ZZZZ</name>
<dbReference type="InterPro" id="IPR023166">
    <property type="entry name" value="BaiN-like_dom_sf"/>
</dbReference>
<feature type="domain" description="RsdA/BaiN/AoA(So)-like Rossmann fold-like" evidence="4">
    <location>
        <begin position="5"/>
        <end position="384"/>
    </location>
</feature>
<dbReference type="Pfam" id="PF03486">
    <property type="entry name" value="HI0933_like"/>
    <property type="match status" value="1"/>
</dbReference>
<comment type="cofactor">
    <cofactor evidence="1">
        <name>FAD</name>
        <dbReference type="ChEBI" id="CHEBI:57692"/>
    </cofactor>
</comment>
<dbReference type="EMBL" id="FPHJ01000023">
    <property type="protein sequence ID" value="SFV58049.1"/>
    <property type="molecule type" value="Genomic_DNA"/>
</dbReference>
<proteinExistence type="predicted"/>
<dbReference type="NCBIfam" id="TIGR00275">
    <property type="entry name" value="aminoacetone oxidase family FAD-binding enzyme"/>
    <property type="match status" value="1"/>
</dbReference>
<feature type="domain" description="RsdA/BaiN/AoA(So)-like insert" evidence="5">
    <location>
        <begin position="183"/>
        <end position="331"/>
    </location>
</feature>
<accession>A0A1W1BWY4</accession>
<dbReference type="InterPro" id="IPR057661">
    <property type="entry name" value="RsdA/BaiN/AoA(So)_Rossmann"/>
</dbReference>
<dbReference type="Gene3D" id="2.40.30.10">
    <property type="entry name" value="Translation factors"/>
    <property type="match status" value="1"/>
</dbReference>
<dbReference type="Gene3D" id="3.50.50.60">
    <property type="entry name" value="FAD/NAD(P)-binding domain"/>
    <property type="match status" value="1"/>
</dbReference>
<keyword evidence="3" id="KW-0274">FAD</keyword>
<dbReference type="PANTHER" id="PTHR42887">
    <property type="entry name" value="OS12G0638800 PROTEIN"/>
    <property type="match status" value="1"/>
</dbReference>
<evidence type="ECO:0000259" key="5">
    <source>
        <dbReference type="Pfam" id="PF22780"/>
    </source>
</evidence>
<dbReference type="PRINTS" id="PR00411">
    <property type="entry name" value="PNDRDTASEI"/>
</dbReference>
<keyword evidence="2" id="KW-0285">Flavoprotein</keyword>
<reference evidence="6" key="1">
    <citation type="submission" date="2016-10" db="EMBL/GenBank/DDBJ databases">
        <authorList>
            <person name="de Groot N.N."/>
        </authorList>
    </citation>
    <scope>NUCLEOTIDE SEQUENCE</scope>
</reference>
<dbReference type="AlphaFoldDB" id="A0A1W1BWY4"/>
<dbReference type="PANTHER" id="PTHR42887:SF2">
    <property type="entry name" value="OS12G0638800 PROTEIN"/>
    <property type="match status" value="1"/>
</dbReference>
<dbReference type="InterPro" id="IPR055178">
    <property type="entry name" value="RsdA/BaiN/AoA(So)-like_dom"/>
</dbReference>
<dbReference type="Pfam" id="PF22780">
    <property type="entry name" value="HI0933_like_1st"/>
    <property type="match status" value="1"/>
</dbReference>
<evidence type="ECO:0000256" key="2">
    <source>
        <dbReference type="ARBA" id="ARBA00022630"/>
    </source>
</evidence>
<evidence type="ECO:0000256" key="3">
    <source>
        <dbReference type="ARBA" id="ARBA00022827"/>
    </source>
</evidence>
<dbReference type="InterPro" id="IPR004792">
    <property type="entry name" value="BaiN-like"/>
</dbReference>
<gene>
    <name evidence="6" type="ORF">MNB_SUP05-5-763</name>
</gene>
<evidence type="ECO:0000256" key="1">
    <source>
        <dbReference type="ARBA" id="ARBA00001974"/>
    </source>
</evidence>
<evidence type="ECO:0000313" key="6">
    <source>
        <dbReference type="EMBL" id="SFV58049.1"/>
    </source>
</evidence>
<dbReference type="SUPFAM" id="SSF160996">
    <property type="entry name" value="HI0933 insert domain-like"/>
    <property type="match status" value="1"/>
</dbReference>
<organism evidence="6">
    <name type="scientific">hydrothermal vent metagenome</name>
    <dbReference type="NCBI Taxonomy" id="652676"/>
    <lineage>
        <taxon>unclassified sequences</taxon>
        <taxon>metagenomes</taxon>
        <taxon>ecological metagenomes</taxon>
    </lineage>
</organism>